<sequence>MEDGQQTDWVMTAYIVKISFHEQQHGPDGFIIECELGILAGIPKPECFVRLSLLIACARWVKGFTRYEQLRPPLVIRSQVVRFFPHFALGQKAFHCEKGYEEIPLLAFERDAQRRIMLTLTTGGANGQPAKSIPIKTCRKAFSED</sequence>
<reference evidence="1" key="1">
    <citation type="submission" date="2021-06" db="EMBL/GenBank/DDBJ databases">
        <title>Parelaphostrongylus tenuis whole genome reference sequence.</title>
        <authorList>
            <person name="Garwood T.J."/>
            <person name="Larsen P.A."/>
            <person name="Fountain-Jones N.M."/>
            <person name="Garbe J.R."/>
            <person name="Macchietto M.G."/>
            <person name="Kania S.A."/>
            <person name="Gerhold R.W."/>
            <person name="Richards J.E."/>
            <person name="Wolf T.M."/>
        </authorList>
    </citation>
    <scope>NUCLEOTIDE SEQUENCE</scope>
    <source>
        <strain evidence="1">MNPRO001-30</strain>
        <tissue evidence="1">Meninges</tissue>
    </source>
</reference>
<dbReference type="Proteomes" id="UP001196413">
    <property type="component" value="Unassembled WGS sequence"/>
</dbReference>
<evidence type="ECO:0000313" key="1">
    <source>
        <dbReference type="EMBL" id="KAJ1360043.1"/>
    </source>
</evidence>
<keyword evidence="2" id="KW-1185">Reference proteome</keyword>
<dbReference type="EMBL" id="JAHQIW010003767">
    <property type="protein sequence ID" value="KAJ1360043.1"/>
    <property type="molecule type" value="Genomic_DNA"/>
</dbReference>
<dbReference type="AlphaFoldDB" id="A0AAD5QPX8"/>
<accession>A0AAD5QPX8</accession>
<protein>
    <submittedName>
        <fullName evidence="1">Uncharacterized protein</fullName>
    </submittedName>
</protein>
<organism evidence="1 2">
    <name type="scientific">Parelaphostrongylus tenuis</name>
    <name type="common">Meningeal worm</name>
    <dbReference type="NCBI Taxonomy" id="148309"/>
    <lineage>
        <taxon>Eukaryota</taxon>
        <taxon>Metazoa</taxon>
        <taxon>Ecdysozoa</taxon>
        <taxon>Nematoda</taxon>
        <taxon>Chromadorea</taxon>
        <taxon>Rhabditida</taxon>
        <taxon>Rhabditina</taxon>
        <taxon>Rhabditomorpha</taxon>
        <taxon>Strongyloidea</taxon>
        <taxon>Metastrongylidae</taxon>
        <taxon>Parelaphostrongylus</taxon>
    </lineage>
</organism>
<gene>
    <name evidence="1" type="ORF">KIN20_018923</name>
</gene>
<name>A0AAD5QPX8_PARTN</name>
<proteinExistence type="predicted"/>
<evidence type="ECO:0000313" key="2">
    <source>
        <dbReference type="Proteomes" id="UP001196413"/>
    </source>
</evidence>
<comment type="caution">
    <text evidence="1">The sequence shown here is derived from an EMBL/GenBank/DDBJ whole genome shotgun (WGS) entry which is preliminary data.</text>
</comment>